<feature type="transmembrane region" description="Helical" evidence="6">
    <location>
        <begin position="256"/>
        <end position="279"/>
    </location>
</feature>
<feature type="region of interest" description="Disordered" evidence="5">
    <location>
        <begin position="587"/>
        <end position="616"/>
    </location>
</feature>
<dbReference type="GO" id="GO:0016887">
    <property type="term" value="F:ATP hydrolysis activity"/>
    <property type="evidence" value="ECO:0007669"/>
    <property type="project" value="InterPro"/>
</dbReference>
<feature type="compositionally biased region" description="Low complexity" evidence="5">
    <location>
        <begin position="404"/>
        <end position="416"/>
    </location>
</feature>
<name>A0A7W9YPZ6_9ACTN</name>
<comment type="caution">
    <text evidence="9">The sequence shown here is derived from an EMBL/GenBank/DDBJ whole genome shotgun (WGS) entry which is preliminary data.</text>
</comment>
<dbReference type="InterPro" id="IPR011527">
    <property type="entry name" value="ABC1_TM_dom"/>
</dbReference>
<dbReference type="SUPFAM" id="SSF90123">
    <property type="entry name" value="ABC transporter transmembrane region"/>
    <property type="match status" value="1"/>
</dbReference>
<comment type="subcellular location">
    <subcellularLocation>
        <location evidence="1">Cell membrane</location>
        <topology evidence="1">Multi-pass membrane protein</topology>
    </subcellularLocation>
</comment>
<feature type="region of interest" description="Disordered" evidence="5">
    <location>
        <begin position="386"/>
        <end position="431"/>
    </location>
</feature>
<dbReference type="SUPFAM" id="SSF52540">
    <property type="entry name" value="P-loop containing nucleoside triphosphate hydrolases"/>
    <property type="match status" value="1"/>
</dbReference>
<evidence type="ECO:0000256" key="6">
    <source>
        <dbReference type="SAM" id="Phobius"/>
    </source>
</evidence>
<accession>A0A7W9YPZ6</accession>
<proteinExistence type="predicted"/>
<dbReference type="PROSITE" id="PS50893">
    <property type="entry name" value="ABC_TRANSPORTER_2"/>
    <property type="match status" value="1"/>
</dbReference>
<feature type="transmembrane region" description="Helical" evidence="6">
    <location>
        <begin position="35"/>
        <end position="61"/>
    </location>
</feature>
<dbReference type="GO" id="GO:0015421">
    <property type="term" value="F:ABC-type oligopeptide transporter activity"/>
    <property type="evidence" value="ECO:0007669"/>
    <property type="project" value="TreeGrafter"/>
</dbReference>
<dbReference type="GO" id="GO:0005524">
    <property type="term" value="F:ATP binding"/>
    <property type="evidence" value="ECO:0007669"/>
    <property type="project" value="InterPro"/>
</dbReference>
<dbReference type="InterPro" id="IPR039421">
    <property type="entry name" value="Type_1_exporter"/>
</dbReference>
<dbReference type="RefSeq" id="WP_184079588.1">
    <property type="nucleotide sequence ID" value="NZ_JACHDS010000001.1"/>
</dbReference>
<dbReference type="Gene3D" id="3.40.50.300">
    <property type="entry name" value="P-loop containing nucleotide triphosphate hydrolases"/>
    <property type="match status" value="1"/>
</dbReference>
<evidence type="ECO:0000256" key="2">
    <source>
        <dbReference type="ARBA" id="ARBA00022692"/>
    </source>
</evidence>
<evidence type="ECO:0000259" key="7">
    <source>
        <dbReference type="PROSITE" id="PS50893"/>
    </source>
</evidence>
<feature type="domain" description="ABC transporter" evidence="7">
    <location>
        <begin position="346"/>
        <end position="616"/>
    </location>
</feature>
<evidence type="ECO:0000313" key="9">
    <source>
        <dbReference type="EMBL" id="MBB6175121.1"/>
    </source>
</evidence>
<keyword evidence="4 6" id="KW-0472">Membrane</keyword>
<dbReference type="Pfam" id="PF00005">
    <property type="entry name" value="ABC_tran"/>
    <property type="match status" value="1"/>
</dbReference>
<dbReference type="CDD" id="cd07346">
    <property type="entry name" value="ABC_6TM_exporters"/>
    <property type="match status" value="1"/>
</dbReference>
<feature type="compositionally biased region" description="Low complexity" evidence="5">
    <location>
        <begin position="596"/>
        <end position="605"/>
    </location>
</feature>
<dbReference type="InterPro" id="IPR017871">
    <property type="entry name" value="ABC_transporter-like_CS"/>
</dbReference>
<gene>
    <name evidence="9" type="ORF">HNR23_005181</name>
</gene>
<evidence type="ECO:0000259" key="8">
    <source>
        <dbReference type="PROSITE" id="PS50929"/>
    </source>
</evidence>
<keyword evidence="2 6" id="KW-0812">Transmembrane</keyword>
<dbReference type="InterPro" id="IPR036640">
    <property type="entry name" value="ABC1_TM_sf"/>
</dbReference>
<dbReference type="PANTHER" id="PTHR43394">
    <property type="entry name" value="ATP-DEPENDENT PERMEASE MDL1, MITOCHONDRIAL"/>
    <property type="match status" value="1"/>
</dbReference>
<dbReference type="InterPro" id="IPR003439">
    <property type="entry name" value="ABC_transporter-like_ATP-bd"/>
</dbReference>
<feature type="transmembrane region" description="Helical" evidence="6">
    <location>
        <begin position="158"/>
        <end position="191"/>
    </location>
</feature>
<evidence type="ECO:0000256" key="3">
    <source>
        <dbReference type="ARBA" id="ARBA00022989"/>
    </source>
</evidence>
<dbReference type="AlphaFoldDB" id="A0A7W9YPZ6"/>
<keyword evidence="10" id="KW-1185">Reference proteome</keyword>
<dbReference type="Proteomes" id="UP000546642">
    <property type="component" value="Unassembled WGS sequence"/>
</dbReference>
<dbReference type="PROSITE" id="PS00211">
    <property type="entry name" value="ABC_TRANSPORTER_1"/>
    <property type="match status" value="1"/>
</dbReference>
<evidence type="ECO:0000313" key="10">
    <source>
        <dbReference type="Proteomes" id="UP000546642"/>
    </source>
</evidence>
<dbReference type="Pfam" id="PF00664">
    <property type="entry name" value="ABC_membrane"/>
    <property type="match status" value="1"/>
</dbReference>
<dbReference type="InterPro" id="IPR027417">
    <property type="entry name" value="P-loop_NTPase"/>
</dbReference>
<feature type="domain" description="ABC transmembrane type-1" evidence="8">
    <location>
        <begin position="50"/>
        <end position="318"/>
    </location>
</feature>
<evidence type="ECO:0000256" key="5">
    <source>
        <dbReference type="SAM" id="MobiDB-lite"/>
    </source>
</evidence>
<reference evidence="9 10" key="1">
    <citation type="submission" date="2020-08" db="EMBL/GenBank/DDBJ databases">
        <title>Sequencing the genomes of 1000 actinobacteria strains.</title>
        <authorList>
            <person name="Klenk H.-P."/>
        </authorList>
    </citation>
    <scope>NUCLEOTIDE SEQUENCE [LARGE SCALE GENOMIC DNA]</scope>
    <source>
        <strain evidence="9 10">DSM 46659</strain>
    </source>
</reference>
<dbReference type="EMBL" id="JACHDS010000001">
    <property type="protein sequence ID" value="MBB6175121.1"/>
    <property type="molecule type" value="Genomic_DNA"/>
</dbReference>
<evidence type="ECO:0000256" key="1">
    <source>
        <dbReference type="ARBA" id="ARBA00004651"/>
    </source>
</evidence>
<dbReference type="Gene3D" id="1.20.1560.10">
    <property type="entry name" value="ABC transporter type 1, transmembrane domain"/>
    <property type="match status" value="1"/>
</dbReference>
<evidence type="ECO:0000256" key="4">
    <source>
        <dbReference type="ARBA" id="ARBA00023136"/>
    </source>
</evidence>
<feature type="transmembrane region" description="Helical" evidence="6">
    <location>
        <begin position="73"/>
        <end position="94"/>
    </location>
</feature>
<dbReference type="PANTHER" id="PTHR43394:SF1">
    <property type="entry name" value="ATP-BINDING CASSETTE SUB-FAMILY B MEMBER 10, MITOCHONDRIAL"/>
    <property type="match status" value="1"/>
</dbReference>
<keyword evidence="3 6" id="KW-1133">Transmembrane helix</keyword>
<sequence>MTGTATTRTPRPALAPDVSGPWPFLGWLARLRPGLVAATGGIGALWILPGALLPFVIGRAIDEGIRPGSMPDLLAWSGVTLGLVVLQAVAGTSLNRAASLSGLNAQVTTQRLVTTRVAELGGALPRKARLGEVMTVGTSDVENVGDAFESAGRAFGSVFGFLVVSVLLLLVSPLLGIAVIVGVPLAVLAIGPLLRPLRERNEEQRDTLDGATARSVDIIFGLRILRGVGGERKFTAQFDDLNERVRRAGVAAGSSAAWITAAGILFPGLVTIAITWLGARLALTGAISPGELFTFYGLSTFLWIAVGNVTNAVDSLSAGYVAAGRVCRLLRLEGPRPPEGAEPAALDGAPLALHDVQTGITVAPGALTVVNAPGDLGRLLGARLAGHADLPPEDPGGADEGEDGTAAPDVGATDPGGTDDGPIEHDTPPVDVGGEVSANGVPLHGVDPAAVRRRILRVGQNDVLFSGVLREELTAARFGPDGPDFEGAVSAAGAQDVLDALPRGADEVVTNAGRFLSGGQRQRLVLARALYAAPEVLILDEPTSAVDSPTEAAIARAVARTRRGRTTVVISQSALWWAVADALHHIGDPPAPPDTAPASPTDPAALAGRSSVEAES</sequence>
<dbReference type="GO" id="GO:0005886">
    <property type="term" value="C:plasma membrane"/>
    <property type="evidence" value="ECO:0007669"/>
    <property type="project" value="UniProtKB-SubCell"/>
</dbReference>
<dbReference type="PROSITE" id="PS50929">
    <property type="entry name" value="ABC_TM1F"/>
    <property type="match status" value="1"/>
</dbReference>
<protein>
    <submittedName>
        <fullName evidence="9">ABC-type multidrug transport system fused ATPase/permease subunit</fullName>
    </submittedName>
</protein>
<organism evidence="9 10">
    <name type="scientific">Nocardiopsis mwathae</name>
    <dbReference type="NCBI Taxonomy" id="1472723"/>
    <lineage>
        <taxon>Bacteria</taxon>
        <taxon>Bacillati</taxon>
        <taxon>Actinomycetota</taxon>
        <taxon>Actinomycetes</taxon>
        <taxon>Streptosporangiales</taxon>
        <taxon>Nocardiopsidaceae</taxon>
        <taxon>Nocardiopsis</taxon>
    </lineage>
</organism>